<organism evidence="5 6">
    <name type="scientific">Stylonychia lemnae</name>
    <name type="common">Ciliate</name>
    <dbReference type="NCBI Taxonomy" id="5949"/>
    <lineage>
        <taxon>Eukaryota</taxon>
        <taxon>Sar</taxon>
        <taxon>Alveolata</taxon>
        <taxon>Ciliophora</taxon>
        <taxon>Intramacronucleata</taxon>
        <taxon>Spirotrichea</taxon>
        <taxon>Stichotrichia</taxon>
        <taxon>Sporadotrichida</taxon>
        <taxon>Oxytrichidae</taxon>
        <taxon>Stylonychinae</taxon>
        <taxon>Stylonychia</taxon>
    </lineage>
</organism>
<evidence type="ECO:0000256" key="1">
    <source>
        <dbReference type="ARBA" id="ARBA00007730"/>
    </source>
</evidence>
<sequence length="248" mass="28883">MQAASTPAKLIGKQVLRTNSFHRPNPSLFNYPGLNTQPFFDNHDKFPFVKEFESNLDEIKQEYLNLKTAYGEKDDYVKQQNEHTLNKGGWRWMSFVSKGTLSNQEEFAKHCPVTSDLLLNKISQSGFKLMTGTPFSYTFFSVMQPGTSIDPHYGASNLKLRCHFPLYIPNEAYLRVADDPRPWKEGKMMIFDDSYEHEAANLSKDQERVLLLFDIWHPDLHADEIAQIQMMFKQVEDMIKFRQSKVKQ</sequence>
<evidence type="ECO:0000256" key="3">
    <source>
        <dbReference type="ARBA" id="ARBA00023002"/>
    </source>
</evidence>
<dbReference type="OrthoDB" id="408179at2759"/>
<dbReference type="Gene3D" id="2.60.120.330">
    <property type="entry name" value="B-lactam Antibiotic, Isopenicillin N Synthase, Chain"/>
    <property type="match status" value="1"/>
</dbReference>
<comment type="similarity">
    <text evidence="1">Belongs to the aspartyl/asparaginyl beta-hydroxylase family.</text>
</comment>
<dbReference type="GO" id="GO:0051213">
    <property type="term" value="F:dioxygenase activity"/>
    <property type="evidence" value="ECO:0007669"/>
    <property type="project" value="UniProtKB-KW"/>
</dbReference>
<gene>
    <name evidence="5" type="primary">Contig10617.g11337</name>
    <name evidence="5" type="ORF">STYLEM_7860</name>
</gene>
<evidence type="ECO:0000259" key="4">
    <source>
        <dbReference type="Pfam" id="PF05118"/>
    </source>
</evidence>
<dbReference type="PANTHER" id="PTHR46332">
    <property type="entry name" value="ASPARTATE BETA-HYDROXYLASE DOMAIN-CONTAINING PROTEIN 2"/>
    <property type="match status" value="1"/>
</dbReference>
<accession>A0A078A9E5</accession>
<dbReference type="Pfam" id="PF05118">
    <property type="entry name" value="Asp_Arg_Hydrox"/>
    <property type="match status" value="1"/>
</dbReference>
<dbReference type="PANTHER" id="PTHR46332:SF5">
    <property type="entry name" value="ASPARTATE BETA-HYDROXYLASE DOMAIN CONTAINING 2"/>
    <property type="match status" value="1"/>
</dbReference>
<keyword evidence="2" id="KW-0223">Dioxygenase</keyword>
<dbReference type="InterPro" id="IPR051821">
    <property type="entry name" value="Asp/Asn_beta-hydroxylase"/>
</dbReference>
<dbReference type="InParanoid" id="A0A078A9E5"/>
<protein>
    <submittedName>
        <fullName evidence="5">Aspartyl asparaginyl beta-hydroxylase</fullName>
    </submittedName>
</protein>
<reference evidence="5 6" key="1">
    <citation type="submission" date="2014-06" db="EMBL/GenBank/DDBJ databases">
        <authorList>
            <person name="Swart Estienne"/>
        </authorList>
    </citation>
    <scope>NUCLEOTIDE SEQUENCE [LARGE SCALE GENOMIC DNA]</scope>
    <source>
        <strain evidence="5 6">130c</strain>
    </source>
</reference>
<dbReference type="Proteomes" id="UP000039865">
    <property type="component" value="Unassembled WGS sequence"/>
</dbReference>
<feature type="domain" description="Aspartyl/asparaginy/proline hydroxylase" evidence="4">
    <location>
        <begin position="53"/>
        <end position="218"/>
    </location>
</feature>
<keyword evidence="3" id="KW-0560">Oxidoreductase</keyword>
<name>A0A078A9E5_STYLE</name>
<proteinExistence type="inferred from homology"/>
<evidence type="ECO:0000313" key="6">
    <source>
        <dbReference type="Proteomes" id="UP000039865"/>
    </source>
</evidence>
<dbReference type="AlphaFoldDB" id="A0A078A9E5"/>
<evidence type="ECO:0000256" key="2">
    <source>
        <dbReference type="ARBA" id="ARBA00022964"/>
    </source>
</evidence>
<evidence type="ECO:0000313" key="5">
    <source>
        <dbReference type="EMBL" id="CDW78875.1"/>
    </source>
</evidence>
<dbReference type="SUPFAM" id="SSF51197">
    <property type="entry name" value="Clavaminate synthase-like"/>
    <property type="match status" value="1"/>
</dbReference>
<keyword evidence="6" id="KW-1185">Reference proteome</keyword>
<dbReference type="OMA" id="RCHFPLF"/>
<dbReference type="GO" id="GO:0016020">
    <property type="term" value="C:membrane"/>
    <property type="evidence" value="ECO:0007669"/>
    <property type="project" value="TreeGrafter"/>
</dbReference>
<dbReference type="InterPro" id="IPR027443">
    <property type="entry name" value="IPNS-like_sf"/>
</dbReference>
<dbReference type="InterPro" id="IPR007803">
    <property type="entry name" value="Asp/Arg/Pro-Hydrxlase"/>
</dbReference>
<dbReference type="EMBL" id="CCKQ01007496">
    <property type="protein sequence ID" value="CDW78875.1"/>
    <property type="molecule type" value="Genomic_DNA"/>
</dbReference>